<keyword evidence="2" id="KW-0472">Membrane</keyword>
<protein>
    <submittedName>
        <fullName evidence="3">Uncharacterized protein</fullName>
    </submittedName>
</protein>
<dbReference type="Proteomes" id="UP001055439">
    <property type="component" value="Chromosome 6"/>
</dbReference>
<reference evidence="3" key="1">
    <citation type="submission" date="2022-05" db="EMBL/GenBank/DDBJ databases">
        <title>The Musa troglodytarum L. genome provides insights into the mechanism of non-climacteric behaviour and enrichment of carotenoids.</title>
        <authorList>
            <person name="Wang J."/>
        </authorList>
    </citation>
    <scope>NUCLEOTIDE SEQUENCE</scope>
    <source>
        <tissue evidence="3">Leaf</tissue>
    </source>
</reference>
<evidence type="ECO:0000256" key="2">
    <source>
        <dbReference type="SAM" id="Phobius"/>
    </source>
</evidence>
<gene>
    <name evidence="3" type="ORF">MUK42_23084</name>
</gene>
<feature type="compositionally biased region" description="Polar residues" evidence="1">
    <location>
        <begin position="409"/>
        <end position="418"/>
    </location>
</feature>
<dbReference type="EMBL" id="CP097508">
    <property type="protein sequence ID" value="URE09657.1"/>
    <property type="molecule type" value="Genomic_DNA"/>
</dbReference>
<proteinExistence type="predicted"/>
<feature type="region of interest" description="Disordered" evidence="1">
    <location>
        <begin position="290"/>
        <end position="473"/>
    </location>
</feature>
<keyword evidence="4" id="KW-1185">Reference proteome</keyword>
<feature type="compositionally biased region" description="Low complexity" evidence="1">
    <location>
        <begin position="330"/>
        <end position="381"/>
    </location>
</feature>
<feature type="compositionally biased region" description="Low complexity" evidence="1">
    <location>
        <begin position="393"/>
        <end position="408"/>
    </location>
</feature>
<organism evidence="3 4">
    <name type="scientific">Musa troglodytarum</name>
    <name type="common">fe'i banana</name>
    <dbReference type="NCBI Taxonomy" id="320322"/>
    <lineage>
        <taxon>Eukaryota</taxon>
        <taxon>Viridiplantae</taxon>
        <taxon>Streptophyta</taxon>
        <taxon>Embryophyta</taxon>
        <taxon>Tracheophyta</taxon>
        <taxon>Spermatophyta</taxon>
        <taxon>Magnoliopsida</taxon>
        <taxon>Liliopsida</taxon>
        <taxon>Zingiberales</taxon>
        <taxon>Musaceae</taxon>
        <taxon>Musa</taxon>
    </lineage>
</organism>
<accession>A0A9E7GC89</accession>
<keyword evidence="2" id="KW-0812">Transmembrane</keyword>
<dbReference type="OrthoDB" id="1425929at2759"/>
<evidence type="ECO:0000256" key="1">
    <source>
        <dbReference type="SAM" id="MobiDB-lite"/>
    </source>
</evidence>
<dbReference type="PANTHER" id="PTHR36350:SF3">
    <property type="entry name" value="TRANSMEMBRANE PROTEIN"/>
    <property type="match status" value="1"/>
</dbReference>
<feature type="compositionally biased region" description="Basic and acidic residues" evidence="1">
    <location>
        <begin position="464"/>
        <end position="473"/>
    </location>
</feature>
<evidence type="ECO:0000313" key="3">
    <source>
        <dbReference type="EMBL" id="URE09657.1"/>
    </source>
</evidence>
<name>A0A9E7GC89_9LILI</name>
<dbReference type="AlphaFoldDB" id="A0A9E7GC89"/>
<feature type="transmembrane region" description="Helical" evidence="2">
    <location>
        <begin position="38"/>
        <end position="65"/>
    </location>
</feature>
<feature type="compositionally biased region" description="Polar residues" evidence="1">
    <location>
        <begin position="436"/>
        <end position="453"/>
    </location>
</feature>
<dbReference type="PANTHER" id="PTHR36350">
    <property type="entry name" value="TRANSMEMBRANE PROTEIN"/>
    <property type="match status" value="1"/>
</dbReference>
<sequence>MNDKCNTSVPIGHVDQLPRGEKAGAEAPRSLASVARHVGGACLHVLASPGAGTLIFASVCLVLAYKHKKSKLTASSIAAAATIPEAPQQSPSTPANTLLCRSVSFGMLYGGENPMQRIMQAHEARIDSTKLNNAVKDLKAELTNEPKDFSKLNVLVANIEMSGEEKEAIKLLEAALEKSAKSKQEMHELEMLLVEMLIYEGDYVKALGYASLCGEDTSAADPRVPLFKAAIFAIMGKEYRAKECFETFQDIQKNYNMPKFYKDGSAVHFTVSEFDQFMTIVNNIKKEIASKGNQGTQPGGTAVDQAKAKPQAPQGGTAVDKAKEKPQAPQGGTVTDQGTQQAQQGGTQQVGTQQTKQEATATDQGTQQAQQGGTQQAGTRQTKQEGTATNEVTQQARQGGTQQAGTQQPKQEGTATNEVTQQAQQGGTQQVGTQQPKQEGTATNQGAQQSQHGGTAANEGLGKLSKEEQLPTR</sequence>
<keyword evidence="2" id="KW-1133">Transmembrane helix</keyword>
<evidence type="ECO:0000313" key="4">
    <source>
        <dbReference type="Proteomes" id="UP001055439"/>
    </source>
</evidence>
<feature type="compositionally biased region" description="Low complexity" evidence="1">
    <location>
        <begin position="419"/>
        <end position="435"/>
    </location>
</feature>
<feature type="region of interest" description="Disordered" evidence="1">
    <location>
        <begin position="1"/>
        <end position="25"/>
    </location>
</feature>